<dbReference type="Pfam" id="PF03184">
    <property type="entry name" value="DDE_1"/>
    <property type="match status" value="1"/>
</dbReference>
<evidence type="ECO:0000313" key="3">
    <source>
        <dbReference type="Proteomes" id="UP000198287"/>
    </source>
</evidence>
<dbReference type="PANTHER" id="PTHR31025">
    <property type="entry name" value="SI:CH211-196P9.1-RELATED"/>
    <property type="match status" value="1"/>
</dbReference>
<evidence type="ECO:0000313" key="2">
    <source>
        <dbReference type="EMBL" id="OXA48191.1"/>
    </source>
</evidence>
<dbReference type="PANTHER" id="PTHR31025:SF9">
    <property type="entry name" value="SI:DKEY-286J15.1"/>
    <property type="match status" value="1"/>
</dbReference>
<dbReference type="EMBL" id="LNIX01000012">
    <property type="protein sequence ID" value="OXA48191.1"/>
    <property type="molecule type" value="Genomic_DNA"/>
</dbReference>
<accession>A0A226DTZ6</accession>
<organism evidence="2 3">
    <name type="scientific">Folsomia candida</name>
    <name type="common">Springtail</name>
    <dbReference type="NCBI Taxonomy" id="158441"/>
    <lineage>
        <taxon>Eukaryota</taxon>
        <taxon>Metazoa</taxon>
        <taxon>Ecdysozoa</taxon>
        <taxon>Arthropoda</taxon>
        <taxon>Hexapoda</taxon>
        <taxon>Collembola</taxon>
        <taxon>Entomobryomorpha</taxon>
        <taxon>Isotomoidea</taxon>
        <taxon>Isotomidae</taxon>
        <taxon>Proisotominae</taxon>
        <taxon>Folsomia</taxon>
    </lineage>
</organism>
<gene>
    <name evidence="2" type="ORF">Fcan01_17204</name>
</gene>
<evidence type="ECO:0000259" key="1">
    <source>
        <dbReference type="Pfam" id="PF03184"/>
    </source>
</evidence>
<keyword evidence="3" id="KW-1185">Reference proteome</keyword>
<protein>
    <submittedName>
        <fullName evidence="2">Tigger transposable element-derived protein 6</fullName>
    </submittedName>
</protein>
<dbReference type="AlphaFoldDB" id="A0A226DTZ6"/>
<dbReference type="OrthoDB" id="8006133at2759"/>
<comment type="caution">
    <text evidence="2">The sequence shown here is derived from an EMBL/GenBank/DDBJ whole genome shotgun (WGS) entry which is preliminary data.</text>
</comment>
<dbReference type="GO" id="GO:0003676">
    <property type="term" value="F:nucleic acid binding"/>
    <property type="evidence" value="ECO:0007669"/>
    <property type="project" value="InterPro"/>
</dbReference>
<dbReference type="InterPro" id="IPR004875">
    <property type="entry name" value="DDE_SF_endonuclease_dom"/>
</dbReference>
<feature type="domain" description="DDE-1" evidence="1">
    <location>
        <begin position="173"/>
        <end position="277"/>
    </location>
</feature>
<name>A0A226DTZ6_FOLCA</name>
<sequence>MDSVNFLSVSKALVEIFKQQNFHDCAIYDIDLRRWGLLTAAEYEGLVFKGSKKWLASLKTRNGISSRRIQKLVSKRAVRDMDQITATAALFRQQMKSLIPKFLPSNILNTDQTGFNYEMTSTRTLSWKGERKTLGSANSPTNKVTHSYTVQYVIAYDGTIFDKVVEQSIFPAVNVHTTASKSGKLSISLVEEFIKEVLRPNLDTQYDYLYLIDNWGGQTNIELYSSLLDEDNSFTVKLIPENTTDLCQPLDTYFHRQLKYLLKQFSAYELLNEYEKPSELSSRNGAIKLHSLAHFILSAPVLKPMDSQSSGFSGVLLVEQEMRERGLKVSPGLFRKSFTPNVHPKLSSVQEVLPEALVPANPQASVRILGNPPSPNTQSVDFDVALSSPRNSQGFLEFEENLPADTRQTDLGVSPSELKKYYNFNLESVLLENEAARRVIKDKIPAKMFVIREDRQAICSVLVDAFIQNLGRSPSKQAMQQLAVDLVNKYPLLGDPRRKNLGAEMWYFNSAHSQGSTGFLEERIKNQRKKLTKKKIIEKTVEIDIYPLPWDSEFDEENPEPDEKTLEYLRQNRGADIIDTMKSTVFMRRTVIRDEIKDNLAGFRRIPAIIPRLFDMQGTKALRRNKTKNAEWLKKPVGFGPSKLLILTPEIKNTHVADILSENRNAAPFILSLGSTYDLKIESFFVILDKFAIPCGSCFLLALDTCLKSFTVFYFPPPVEYKNVWQFLHGIAGNPCDSLTLTPIVQALIGQIIPRID</sequence>
<reference evidence="2 3" key="1">
    <citation type="submission" date="2015-12" db="EMBL/GenBank/DDBJ databases">
        <title>The genome of Folsomia candida.</title>
        <authorList>
            <person name="Faddeeva A."/>
            <person name="Derks M.F."/>
            <person name="Anvar Y."/>
            <person name="Smit S."/>
            <person name="Van Straalen N."/>
            <person name="Roelofs D."/>
        </authorList>
    </citation>
    <scope>NUCLEOTIDE SEQUENCE [LARGE SCALE GENOMIC DNA]</scope>
    <source>
        <strain evidence="2 3">VU population</strain>
        <tissue evidence="2">Whole body</tissue>
    </source>
</reference>
<dbReference type="Proteomes" id="UP000198287">
    <property type="component" value="Unassembled WGS sequence"/>
</dbReference>
<proteinExistence type="predicted"/>